<sequence>MVTIRPDKELGTEGQPWPTSDPNTDSRQAVHVISVLVCLSSVLLSRMENLSASESSKNAPSSIHQTDT</sequence>
<dbReference type="Proteomes" id="UP000440578">
    <property type="component" value="Unassembled WGS sequence"/>
</dbReference>
<protein>
    <submittedName>
        <fullName evidence="2">Uncharacterized protein</fullName>
    </submittedName>
</protein>
<evidence type="ECO:0000313" key="2">
    <source>
        <dbReference type="EMBL" id="KAF0303311.1"/>
    </source>
</evidence>
<accession>A0A6A4WMY4</accession>
<feature type="region of interest" description="Disordered" evidence="1">
    <location>
        <begin position="1"/>
        <end position="25"/>
    </location>
</feature>
<gene>
    <name evidence="2" type="ORF">FJT64_024715</name>
</gene>
<evidence type="ECO:0000313" key="3">
    <source>
        <dbReference type="Proteomes" id="UP000440578"/>
    </source>
</evidence>
<evidence type="ECO:0000256" key="1">
    <source>
        <dbReference type="SAM" id="MobiDB-lite"/>
    </source>
</evidence>
<name>A0A6A4WMY4_AMPAM</name>
<feature type="compositionally biased region" description="Low complexity" evidence="1">
    <location>
        <begin position="49"/>
        <end position="62"/>
    </location>
</feature>
<organism evidence="2 3">
    <name type="scientific">Amphibalanus amphitrite</name>
    <name type="common">Striped barnacle</name>
    <name type="synonym">Balanus amphitrite</name>
    <dbReference type="NCBI Taxonomy" id="1232801"/>
    <lineage>
        <taxon>Eukaryota</taxon>
        <taxon>Metazoa</taxon>
        <taxon>Ecdysozoa</taxon>
        <taxon>Arthropoda</taxon>
        <taxon>Crustacea</taxon>
        <taxon>Multicrustacea</taxon>
        <taxon>Cirripedia</taxon>
        <taxon>Thoracica</taxon>
        <taxon>Thoracicalcarea</taxon>
        <taxon>Balanomorpha</taxon>
        <taxon>Balanoidea</taxon>
        <taxon>Balanidae</taxon>
        <taxon>Amphibalaninae</taxon>
        <taxon>Amphibalanus</taxon>
    </lineage>
</organism>
<comment type="caution">
    <text evidence="2">The sequence shown here is derived from an EMBL/GenBank/DDBJ whole genome shotgun (WGS) entry which is preliminary data.</text>
</comment>
<keyword evidence="3" id="KW-1185">Reference proteome</keyword>
<dbReference type="AlphaFoldDB" id="A0A6A4WMY4"/>
<proteinExistence type="predicted"/>
<feature type="region of interest" description="Disordered" evidence="1">
    <location>
        <begin position="49"/>
        <end position="68"/>
    </location>
</feature>
<reference evidence="2 3" key="1">
    <citation type="submission" date="2019-07" db="EMBL/GenBank/DDBJ databases">
        <title>Draft genome assembly of a fouling barnacle, Amphibalanus amphitrite (Darwin, 1854): The first reference genome for Thecostraca.</title>
        <authorList>
            <person name="Kim W."/>
        </authorList>
    </citation>
    <scope>NUCLEOTIDE SEQUENCE [LARGE SCALE GENOMIC DNA]</scope>
    <source>
        <strain evidence="2">SNU_AA5</strain>
        <tissue evidence="2">Soma without cirri and trophi</tissue>
    </source>
</reference>
<feature type="compositionally biased region" description="Basic and acidic residues" evidence="1">
    <location>
        <begin position="1"/>
        <end position="11"/>
    </location>
</feature>
<dbReference type="EMBL" id="VIIS01000956">
    <property type="protein sequence ID" value="KAF0303311.1"/>
    <property type="molecule type" value="Genomic_DNA"/>
</dbReference>